<comment type="caution">
    <text evidence="1">The sequence shown here is derived from an EMBL/GenBank/DDBJ whole genome shotgun (WGS) entry which is preliminary data.</text>
</comment>
<organism evidence="1 2">
    <name type="scientific">Lactobacillus paragasseri</name>
    <dbReference type="NCBI Taxonomy" id="2107999"/>
    <lineage>
        <taxon>Bacteria</taxon>
        <taxon>Bacillati</taxon>
        <taxon>Bacillota</taxon>
        <taxon>Bacilli</taxon>
        <taxon>Lactobacillales</taxon>
        <taxon>Lactobacillaceae</taxon>
        <taxon>Lactobacillus</taxon>
    </lineage>
</organism>
<sequence>MRKRDRLQKKRAKVALNKAIKKFRKALQGAHATGTPEAYFEIMALNVLLQLQGLFVKAQLMSIARRYKKENRSKQ</sequence>
<evidence type="ECO:0000313" key="2">
    <source>
        <dbReference type="Proteomes" id="UP001169713"/>
    </source>
</evidence>
<proteinExistence type="predicted"/>
<dbReference type="RefSeq" id="WP_262333837.1">
    <property type="nucleotide sequence ID" value="NZ_JANZQG010000004.1"/>
</dbReference>
<gene>
    <name evidence="1" type="ORF">Q4436_01660</name>
</gene>
<reference evidence="1" key="1">
    <citation type="submission" date="2023-07" db="EMBL/GenBank/DDBJ databases">
        <title>Whole Genome Sequencing of Colonoscopy isolates.</title>
        <authorList>
            <person name="Surve S.V."/>
            <person name="Valls R.A."/>
            <person name="Barrak K.E."/>
            <person name="Gardner T.B."/>
            <person name="O'Toole G.A."/>
        </authorList>
    </citation>
    <scope>NUCLEOTIDE SEQUENCE</scope>
    <source>
        <strain evidence="1">GP0003</strain>
    </source>
</reference>
<accession>A0ABD4ZZ91</accession>
<dbReference type="EMBL" id="JAUONS010000001">
    <property type="protein sequence ID" value="MDO6360826.1"/>
    <property type="molecule type" value="Genomic_DNA"/>
</dbReference>
<dbReference type="Proteomes" id="UP001169713">
    <property type="component" value="Unassembled WGS sequence"/>
</dbReference>
<name>A0ABD4ZZ91_9LACO</name>
<evidence type="ECO:0008006" key="3">
    <source>
        <dbReference type="Google" id="ProtNLM"/>
    </source>
</evidence>
<protein>
    <recommendedName>
        <fullName evidence="3">Transposase</fullName>
    </recommendedName>
</protein>
<evidence type="ECO:0000313" key="1">
    <source>
        <dbReference type="EMBL" id="MDO6360826.1"/>
    </source>
</evidence>
<dbReference type="AlphaFoldDB" id="A0ABD4ZZ91"/>